<dbReference type="PANTHER" id="PTHR13061">
    <property type="entry name" value="DYNACTIN SUBUNIT P25"/>
    <property type="match status" value="1"/>
</dbReference>
<organism evidence="1">
    <name type="scientific">hydrothermal vent metagenome</name>
    <dbReference type="NCBI Taxonomy" id="652676"/>
    <lineage>
        <taxon>unclassified sequences</taxon>
        <taxon>metagenomes</taxon>
        <taxon>ecological metagenomes</taxon>
    </lineage>
</organism>
<accession>A0A3B0XD17</accession>
<dbReference type="InterPro" id="IPR001451">
    <property type="entry name" value="Hexapep"/>
</dbReference>
<dbReference type="InterPro" id="IPR011004">
    <property type="entry name" value="Trimer_LpxA-like_sf"/>
</dbReference>
<dbReference type="AlphaFoldDB" id="A0A3B0XD17"/>
<dbReference type="Pfam" id="PF00132">
    <property type="entry name" value="Hexapep"/>
    <property type="match status" value="1"/>
</dbReference>
<sequence>MKNIRMFQNIMPHIAKSAYIDEAACVIGDVVIGADTSVWPMVVIRGDVNEIRIGARTNIQDGSVLHVTHKGPLNPEGSALHIGSDVTIGHGAVVHACTIEDECLIGMGCVVLDGALVERGAMIGAGSVVPPGKVLAGGFLYLGSPARQARVLNQKEKDFLLYSAQHYVKLKNDYL</sequence>
<dbReference type="PANTHER" id="PTHR13061:SF56">
    <property type="entry name" value="PROTEIN YRDA"/>
    <property type="match status" value="1"/>
</dbReference>
<name>A0A3B0XD17_9ZZZZ</name>
<proteinExistence type="predicted"/>
<reference evidence="1" key="1">
    <citation type="submission" date="2018-06" db="EMBL/GenBank/DDBJ databases">
        <authorList>
            <person name="Zhirakovskaya E."/>
        </authorList>
    </citation>
    <scope>NUCLEOTIDE SEQUENCE</scope>
</reference>
<dbReference type="EMBL" id="UOFJ01000209">
    <property type="protein sequence ID" value="VAW66198.1"/>
    <property type="molecule type" value="Genomic_DNA"/>
</dbReference>
<dbReference type="InterPro" id="IPR050484">
    <property type="entry name" value="Transf_Hexapept/Carb_Anhydrase"/>
</dbReference>
<dbReference type="InterPro" id="IPR047324">
    <property type="entry name" value="LbH_gamma_CA-like"/>
</dbReference>
<dbReference type="Gene3D" id="2.160.10.10">
    <property type="entry name" value="Hexapeptide repeat proteins"/>
    <property type="match status" value="1"/>
</dbReference>
<dbReference type="CDD" id="cd04645">
    <property type="entry name" value="LbH_gamma_CA_like"/>
    <property type="match status" value="1"/>
</dbReference>
<dbReference type="SUPFAM" id="SSF51161">
    <property type="entry name" value="Trimeric LpxA-like enzymes"/>
    <property type="match status" value="1"/>
</dbReference>
<gene>
    <name evidence="1" type="ORF">MNBD_GAMMA10-2187</name>
</gene>
<evidence type="ECO:0000313" key="1">
    <source>
        <dbReference type="EMBL" id="VAW66198.1"/>
    </source>
</evidence>
<protein>
    <submittedName>
        <fullName evidence="1">Protein YrdA</fullName>
    </submittedName>
</protein>